<dbReference type="GO" id="GO:0000977">
    <property type="term" value="F:RNA polymerase II transcription regulatory region sequence-specific DNA binding"/>
    <property type="evidence" value="ECO:0007669"/>
    <property type="project" value="TreeGrafter"/>
</dbReference>
<evidence type="ECO:0000313" key="11">
    <source>
        <dbReference type="Proteomes" id="UP000077315"/>
    </source>
</evidence>
<dbReference type="OrthoDB" id="6159439at2759"/>
<evidence type="ECO:0000256" key="6">
    <source>
        <dbReference type="RuleBase" id="RU000682"/>
    </source>
</evidence>
<dbReference type="PROSITE" id="PS50071">
    <property type="entry name" value="HOMEOBOX_2"/>
    <property type="match status" value="1"/>
</dbReference>
<sequence>MLRSTKYSTFDLTLDPKYTMDSNSCSLPLSLSNVSQTGWTFSSLEQEQEQDQEQQQQHHHQQQQQQQQQHFNHPSPTEGTPWSPIPKSHPTFKPSFYDPFQVNRRRRTSREQHKTLEDTFQANRKPNSKVRHALADQLCMPVRSVQVWFQNRRAKAKLQDKQVPNEQATVDTPTMSQANNIISAGGSGGGVPAAPWTNAFHMFCPLVSKPKILENINSPLKSDTGSRHELSSDRLQALDDISDMQNCDGSGCDDDECCYHDNKNEWLWEDPGFPLTPINPAFLNNPAARASFSSDQMTFSPGPECYYPMVRQQFSGGAAEETHHNHHHHNQQEHEIEQEQEQLSEYSRISAEQQYTWDRPPPPPPPPQPTSRESLCQPLLSGFKQITHNNCTTSHTATVEATTVTNVAVADNNNNNNNNNTATIPTTADGSWIETPALAPRTNARIPVSFGYPNPAMTRQDDIYWCGSQTMQDTKALTGYLFYLLIFCTFYAVPVITFLIGHI</sequence>
<dbReference type="InterPro" id="IPR009057">
    <property type="entry name" value="Homeodomain-like_sf"/>
</dbReference>
<reference evidence="11" key="1">
    <citation type="submission" date="2015-06" db="EMBL/GenBank/DDBJ databases">
        <title>Expansion of signal transduction pathways in fungi by whole-genome duplication.</title>
        <authorList>
            <consortium name="DOE Joint Genome Institute"/>
            <person name="Corrochano L.M."/>
            <person name="Kuo A."/>
            <person name="Marcet-Houben M."/>
            <person name="Polaino S."/>
            <person name="Salamov A."/>
            <person name="Villalobos J.M."/>
            <person name="Alvarez M.I."/>
            <person name="Avalos J."/>
            <person name="Benito E.P."/>
            <person name="Benoit I."/>
            <person name="Burger G."/>
            <person name="Camino L.P."/>
            <person name="Canovas D."/>
            <person name="Cerda-Olmedo E."/>
            <person name="Cheng J.-F."/>
            <person name="Dominguez A."/>
            <person name="Elias M."/>
            <person name="Eslava A.P."/>
            <person name="Glaser F."/>
            <person name="Grimwood J."/>
            <person name="Gutierrez G."/>
            <person name="Heitman J."/>
            <person name="Henrissat B."/>
            <person name="Iturriaga E.A."/>
            <person name="Lang B.F."/>
            <person name="Lavin J.L."/>
            <person name="Lee S."/>
            <person name="Li W."/>
            <person name="Lindquist E."/>
            <person name="Lopez-Garcia S."/>
            <person name="Luque E.M."/>
            <person name="Marcos A.T."/>
            <person name="Martin J."/>
            <person name="McCluskey K."/>
            <person name="Medina H.R."/>
            <person name="Miralles-Duran A."/>
            <person name="Miyazaki A."/>
            <person name="Munoz-Torres E."/>
            <person name="Oguiza J.A."/>
            <person name="Ohm R."/>
            <person name="Olmedo M."/>
            <person name="Orejas M."/>
            <person name="Ortiz-Castellanos L."/>
            <person name="Pisabarro A.G."/>
            <person name="Rodriguez-Romero J."/>
            <person name="Ruiz-Herrera J."/>
            <person name="Ruiz-Vazquez R."/>
            <person name="Sanz C."/>
            <person name="Schackwitz W."/>
            <person name="Schmutz J."/>
            <person name="Shahriari M."/>
            <person name="Shelest E."/>
            <person name="Silva-Franco F."/>
            <person name="Soanes D."/>
            <person name="Syed K."/>
            <person name="Tagua V.G."/>
            <person name="Talbot N.J."/>
            <person name="Thon M."/>
            <person name="De vries R.P."/>
            <person name="Wiebenga A."/>
            <person name="Yadav J.S."/>
            <person name="Braun E.L."/>
            <person name="Baker S."/>
            <person name="Garre V."/>
            <person name="Horwitz B."/>
            <person name="Torres-Martinez S."/>
            <person name="Idnurm A."/>
            <person name="Herrera-Estrella A."/>
            <person name="Gabaldon T."/>
            <person name="Grigoriev I.V."/>
        </authorList>
    </citation>
    <scope>NUCLEOTIDE SEQUENCE [LARGE SCALE GENOMIC DNA]</scope>
    <source>
        <strain evidence="11">NRRL 1555(-)</strain>
    </source>
</reference>
<evidence type="ECO:0000313" key="10">
    <source>
        <dbReference type="EMBL" id="OAD69251.1"/>
    </source>
</evidence>
<protein>
    <submittedName>
        <fullName evidence="10">Homeodomain-like DNA binding domain-containing transcription factor</fullName>
    </submittedName>
</protein>
<evidence type="ECO:0000256" key="3">
    <source>
        <dbReference type="ARBA" id="ARBA00023155"/>
    </source>
</evidence>
<keyword evidence="4 5" id="KW-0539">Nucleus</keyword>
<dbReference type="GeneID" id="28997721"/>
<dbReference type="AlphaFoldDB" id="A0A162ZVE1"/>
<dbReference type="Gene3D" id="1.10.10.60">
    <property type="entry name" value="Homeodomain-like"/>
    <property type="match status" value="1"/>
</dbReference>
<evidence type="ECO:0000259" key="9">
    <source>
        <dbReference type="PROSITE" id="PS50071"/>
    </source>
</evidence>
<keyword evidence="8" id="KW-0812">Transmembrane</keyword>
<dbReference type="InterPro" id="IPR050649">
    <property type="entry name" value="Paired_Homeobox_TFs"/>
</dbReference>
<evidence type="ECO:0000256" key="4">
    <source>
        <dbReference type="ARBA" id="ARBA00023242"/>
    </source>
</evidence>
<keyword evidence="2 5" id="KW-0238">DNA-binding</keyword>
<dbReference type="PROSITE" id="PS00027">
    <property type="entry name" value="HOMEOBOX_1"/>
    <property type="match status" value="1"/>
</dbReference>
<dbReference type="VEuPathDB" id="FungiDB:PHYBLDRAFT_172504"/>
<dbReference type="RefSeq" id="XP_018287291.1">
    <property type="nucleotide sequence ID" value="XM_018436815.1"/>
</dbReference>
<feature type="compositionally biased region" description="Pro residues" evidence="7">
    <location>
        <begin position="359"/>
        <end position="369"/>
    </location>
</feature>
<dbReference type="GO" id="GO:0000981">
    <property type="term" value="F:DNA-binding transcription factor activity, RNA polymerase II-specific"/>
    <property type="evidence" value="ECO:0007669"/>
    <property type="project" value="InterPro"/>
</dbReference>
<dbReference type="InterPro" id="IPR001356">
    <property type="entry name" value="HD"/>
</dbReference>
<keyword evidence="11" id="KW-1185">Reference proteome</keyword>
<feature type="compositionally biased region" description="Polar residues" evidence="7">
    <location>
        <begin position="343"/>
        <end position="356"/>
    </location>
</feature>
<dbReference type="Proteomes" id="UP000077315">
    <property type="component" value="Unassembled WGS sequence"/>
</dbReference>
<dbReference type="PANTHER" id="PTHR24329:SF543">
    <property type="entry name" value="FI01017P-RELATED"/>
    <property type="match status" value="1"/>
</dbReference>
<dbReference type="Pfam" id="PF00046">
    <property type="entry name" value="Homeodomain"/>
    <property type="match status" value="1"/>
</dbReference>
<keyword evidence="3 5" id="KW-0371">Homeobox</keyword>
<evidence type="ECO:0000256" key="2">
    <source>
        <dbReference type="ARBA" id="ARBA00023125"/>
    </source>
</evidence>
<name>A0A162ZVE1_PHYB8</name>
<dbReference type="SMART" id="SM00389">
    <property type="entry name" value="HOX"/>
    <property type="match status" value="1"/>
</dbReference>
<dbReference type="SUPFAM" id="SSF46689">
    <property type="entry name" value="Homeodomain-like"/>
    <property type="match status" value="1"/>
</dbReference>
<feature type="domain" description="Homeobox" evidence="9">
    <location>
        <begin position="99"/>
        <end position="159"/>
    </location>
</feature>
<evidence type="ECO:0000256" key="5">
    <source>
        <dbReference type="PROSITE-ProRule" id="PRU00108"/>
    </source>
</evidence>
<feature type="DNA-binding region" description="Homeobox" evidence="5">
    <location>
        <begin position="101"/>
        <end position="160"/>
    </location>
</feature>
<dbReference type="InParanoid" id="A0A162ZVE1"/>
<feature type="region of interest" description="Disordered" evidence="7">
    <location>
        <begin position="43"/>
        <end position="115"/>
    </location>
</feature>
<feature type="compositionally biased region" description="Polar residues" evidence="7">
    <location>
        <begin position="71"/>
        <end position="80"/>
    </location>
</feature>
<keyword evidence="8" id="KW-0472">Membrane</keyword>
<comment type="subcellular location">
    <subcellularLocation>
        <location evidence="1 5 6">Nucleus</location>
    </subcellularLocation>
</comment>
<dbReference type="InterPro" id="IPR017970">
    <property type="entry name" value="Homeobox_CS"/>
</dbReference>
<accession>A0A162ZVE1</accession>
<organism evidence="10 11">
    <name type="scientific">Phycomyces blakesleeanus (strain ATCC 8743b / DSM 1359 / FGSC 10004 / NBRC 33097 / NRRL 1555)</name>
    <dbReference type="NCBI Taxonomy" id="763407"/>
    <lineage>
        <taxon>Eukaryota</taxon>
        <taxon>Fungi</taxon>
        <taxon>Fungi incertae sedis</taxon>
        <taxon>Mucoromycota</taxon>
        <taxon>Mucoromycotina</taxon>
        <taxon>Mucoromycetes</taxon>
        <taxon>Mucorales</taxon>
        <taxon>Phycomycetaceae</taxon>
        <taxon>Phycomyces</taxon>
    </lineage>
</organism>
<dbReference type="PANTHER" id="PTHR24329">
    <property type="entry name" value="HOMEOBOX PROTEIN ARISTALESS"/>
    <property type="match status" value="1"/>
</dbReference>
<dbReference type="CDD" id="cd00086">
    <property type="entry name" value="homeodomain"/>
    <property type="match status" value="1"/>
</dbReference>
<evidence type="ECO:0000256" key="1">
    <source>
        <dbReference type="ARBA" id="ARBA00004123"/>
    </source>
</evidence>
<feature type="transmembrane region" description="Helical" evidence="8">
    <location>
        <begin position="480"/>
        <end position="500"/>
    </location>
</feature>
<keyword evidence="8" id="KW-1133">Transmembrane helix</keyword>
<gene>
    <name evidence="10" type="ORF">PHYBLDRAFT_172504</name>
</gene>
<dbReference type="GO" id="GO:0005634">
    <property type="term" value="C:nucleus"/>
    <property type="evidence" value="ECO:0007669"/>
    <property type="project" value="UniProtKB-SubCell"/>
</dbReference>
<feature type="region of interest" description="Disordered" evidence="7">
    <location>
        <begin position="318"/>
        <end position="375"/>
    </location>
</feature>
<evidence type="ECO:0000256" key="8">
    <source>
        <dbReference type="SAM" id="Phobius"/>
    </source>
</evidence>
<evidence type="ECO:0000256" key="7">
    <source>
        <dbReference type="SAM" id="MobiDB-lite"/>
    </source>
</evidence>
<dbReference type="EMBL" id="KV440992">
    <property type="protein sequence ID" value="OAD69251.1"/>
    <property type="molecule type" value="Genomic_DNA"/>
</dbReference>
<proteinExistence type="predicted"/>
<dbReference type="STRING" id="763407.A0A162ZVE1"/>